<feature type="non-terminal residue" evidence="1">
    <location>
        <position position="1"/>
    </location>
</feature>
<organism evidence="1 2">
    <name type="scientific">Exidia glandulosa HHB12029</name>
    <dbReference type="NCBI Taxonomy" id="1314781"/>
    <lineage>
        <taxon>Eukaryota</taxon>
        <taxon>Fungi</taxon>
        <taxon>Dikarya</taxon>
        <taxon>Basidiomycota</taxon>
        <taxon>Agaricomycotina</taxon>
        <taxon>Agaricomycetes</taxon>
        <taxon>Auriculariales</taxon>
        <taxon>Exidiaceae</taxon>
        <taxon>Exidia</taxon>
    </lineage>
</organism>
<reference evidence="1 2" key="1">
    <citation type="journal article" date="2016" name="Mol. Biol. Evol.">
        <title>Comparative Genomics of Early-Diverging Mushroom-Forming Fungi Provides Insights into the Origins of Lignocellulose Decay Capabilities.</title>
        <authorList>
            <person name="Nagy L.G."/>
            <person name="Riley R."/>
            <person name="Tritt A."/>
            <person name="Adam C."/>
            <person name="Daum C."/>
            <person name="Floudas D."/>
            <person name="Sun H."/>
            <person name="Yadav J.S."/>
            <person name="Pangilinan J."/>
            <person name="Larsson K.H."/>
            <person name="Matsuura K."/>
            <person name="Barry K."/>
            <person name="Labutti K."/>
            <person name="Kuo R."/>
            <person name="Ohm R.A."/>
            <person name="Bhattacharya S.S."/>
            <person name="Shirouzu T."/>
            <person name="Yoshinaga Y."/>
            <person name="Martin F.M."/>
            <person name="Grigoriev I.V."/>
            <person name="Hibbett D.S."/>
        </authorList>
    </citation>
    <scope>NUCLEOTIDE SEQUENCE [LARGE SCALE GENOMIC DNA]</scope>
    <source>
        <strain evidence="1 2">HHB12029</strain>
    </source>
</reference>
<dbReference type="EMBL" id="KV426681">
    <property type="protein sequence ID" value="KZV79109.1"/>
    <property type="molecule type" value="Genomic_DNA"/>
</dbReference>
<evidence type="ECO:0000313" key="1">
    <source>
        <dbReference type="EMBL" id="KZV79109.1"/>
    </source>
</evidence>
<evidence type="ECO:0000313" key="2">
    <source>
        <dbReference type="Proteomes" id="UP000077266"/>
    </source>
</evidence>
<protein>
    <submittedName>
        <fullName evidence="1">Uncharacterized protein</fullName>
    </submittedName>
</protein>
<proteinExistence type="predicted"/>
<dbReference type="AlphaFoldDB" id="A0A165Z3V4"/>
<gene>
    <name evidence="1" type="ORF">EXIGLDRAFT_595947</name>
</gene>
<name>A0A165Z3V4_EXIGL</name>
<feature type="non-terminal residue" evidence="1">
    <location>
        <position position="61"/>
    </location>
</feature>
<dbReference type="OrthoDB" id="6613063at2759"/>
<keyword evidence="2" id="KW-1185">Reference proteome</keyword>
<accession>A0A165Z3V4</accession>
<dbReference type="InParanoid" id="A0A165Z3V4"/>
<dbReference type="Proteomes" id="UP000077266">
    <property type="component" value="Unassembled WGS sequence"/>
</dbReference>
<sequence length="61" mass="6822">LLHVADSILALGPVGCYWSFVMERFCSALRPGISSRKHPYTSIDNFVVDIARVRHLKALHG</sequence>